<dbReference type="NCBIfam" id="TIGR04057">
    <property type="entry name" value="SusC_RagA_signa"/>
    <property type="match status" value="1"/>
</dbReference>
<evidence type="ECO:0000313" key="9">
    <source>
        <dbReference type="EMBL" id="RGX11781.1"/>
    </source>
</evidence>
<dbReference type="Proteomes" id="UP000286031">
    <property type="component" value="Unassembled WGS sequence"/>
</dbReference>
<comment type="similarity">
    <text evidence="7">Belongs to the TonB-dependent receptor family.</text>
</comment>
<keyword evidence="5 7" id="KW-0472">Membrane</keyword>
<evidence type="ECO:0000256" key="4">
    <source>
        <dbReference type="ARBA" id="ARBA00022692"/>
    </source>
</evidence>
<evidence type="ECO:0000313" key="10">
    <source>
        <dbReference type="Proteomes" id="UP000286031"/>
    </source>
</evidence>
<reference evidence="9 10" key="1">
    <citation type="submission" date="2018-08" db="EMBL/GenBank/DDBJ databases">
        <title>A genome reference for cultivated species of the human gut microbiota.</title>
        <authorList>
            <person name="Zou Y."/>
            <person name="Xue W."/>
            <person name="Luo G."/>
        </authorList>
    </citation>
    <scope>NUCLEOTIDE SEQUENCE [LARGE SCALE GENOMIC DNA]</scope>
    <source>
        <strain evidence="9 10">AF04-46</strain>
    </source>
</reference>
<dbReference type="InterPro" id="IPR023997">
    <property type="entry name" value="TonB-dep_OMP_SusC/RagA_CS"/>
</dbReference>
<protein>
    <submittedName>
        <fullName evidence="9">TonB-dependent receptor</fullName>
    </submittedName>
</protein>
<dbReference type="InterPro" id="IPR023996">
    <property type="entry name" value="TonB-dep_OMP_SusC/RagA"/>
</dbReference>
<dbReference type="Pfam" id="PF13715">
    <property type="entry name" value="CarbopepD_reg_2"/>
    <property type="match status" value="1"/>
</dbReference>
<dbReference type="PROSITE" id="PS52016">
    <property type="entry name" value="TONB_DEPENDENT_REC_3"/>
    <property type="match status" value="1"/>
</dbReference>
<evidence type="ECO:0000256" key="3">
    <source>
        <dbReference type="ARBA" id="ARBA00022452"/>
    </source>
</evidence>
<dbReference type="Gene3D" id="2.60.40.1120">
    <property type="entry name" value="Carboxypeptidase-like, regulatory domain"/>
    <property type="match status" value="1"/>
</dbReference>
<dbReference type="SUPFAM" id="SSF56935">
    <property type="entry name" value="Porins"/>
    <property type="match status" value="1"/>
</dbReference>
<dbReference type="Pfam" id="PF07715">
    <property type="entry name" value="Plug"/>
    <property type="match status" value="1"/>
</dbReference>
<keyword evidence="6 7" id="KW-0998">Cell outer membrane</keyword>
<dbReference type="InterPro" id="IPR012910">
    <property type="entry name" value="Plug_dom"/>
</dbReference>
<proteinExistence type="inferred from homology"/>
<evidence type="ECO:0000256" key="2">
    <source>
        <dbReference type="ARBA" id="ARBA00022448"/>
    </source>
</evidence>
<accession>A0A413EVG2</accession>
<dbReference type="InterPro" id="IPR039426">
    <property type="entry name" value="TonB-dep_rcpt-like"/>
</dbReference>
<keyword evidence="2 7" id="KW-0813">Transport</keyword>
<keyword evidence="3 7" id="KW-1134">Transmembrane beta strand</keyword>
<dbReference type="RefSeq" id="WP_008646719.1">
    <property type="nucleotide sequence ID" value="NZ_CAKJZM010000002.1"/>
</dbReference>
<keyword evidence="4 7" id="KW-0812">Transmembrane</keyword>
<comment type="caution">
    <text evidence="9">The sequence shown here is derived from an EMBL/GenBank/DDBJ whole genome shotgun (WGS) entry which is preliminary data.</text>
</comment>
<dbReference type="InterPro" id="IPR036942">
    <property type="entry name" value="Beta-barrel_TonB_sf"/>
</dbReference>
<evidence type="ECO:0000256" key="7">
    <source>
        <dbReference type="PROSITE-ProRule" id="PRU01360"/>
    </source>
</evidence>
<organism evidence="9 10">
    <name type="scientific">Bacteroides ovatus</name>
    <dbReference type="NCBI Taxonomy" id="28116"/>
    <lineage>
        <taxon>Bacteria</taxon>
        <taxon>Pseudomonadati</taxon>
        <taxon>Bacteroidota</taxon>
        <taxon>Bacteroidia</taxon>
        <taxon>Bacteroidales</taxon>
        <taxon>Bacteroidaceae</taxon>
        <taxon>Bacteroides</taxon>
    </lineage>
</organism>
<dbReference type="Gene3D" id="2.170.130.10">
    <property type="entry name" value="TonB-dependent receptor, plug domain"/>
    <property type="match status" value="1"/>
</dbReference>
<dbReference type="AlphaFoldDB" id="A0A413EVG2"/>
<evidence type="ECO:0000256" key="6">
    <source>
        <dbReference type="ARBA" id="ARBA00023237"/>
    </source>
</evidence>
<sequence>MKSTEYGISCLSRGTLFLFLLTVFVLQSVTLLAQNDRTIRGTVIDENEEPVIGATVVAIGTNRSTITNLDGAFELNLPSTVKTLEISFLGYNKAKVQLKAQSTYKVQLTESLVQLDEVVAIGYGSAKRGNLTGSVSKVDASKIENRPAPNIASALQGMLSGVEIRSTSGAPGEELEIRVRGAASINADAVPLYVLDGIPVDNLGSINPNDIESIEVLKDASSSAIYGSRGANGVILITTKTASKSDKVRVDFSASYGIQQLERRVDVLSPEEWIDFRTAYNNYRYVEKYAAKGATANDDWETRLAMNGGKISYYYMNDPRWSQPNYGGLALIDWQDEFFRLAPIQNYQLSVSNGNKNSKYRLSLGYIDQQGVAIETSYKRLNLRANVESRLFDRITMGFNIAPTMTWNEGGSIEGKDQQAQKVLSMCPIAEPEAGVYEGAEPYDSYLWASSNVSPIAFMEQNVNHRENINVNSSAYLKIDLLKGLKLEATGSYIFSSQHRRIFTPSSVLKKWEVGEGYHTSANRSDTRSHKYLFQTILNYNRTFRKHTVGLMAGYSMESSSGASSSLSAKQFADNSLEVFTLNDQAITGASATLTTPSRLLSYFGRFQYEYDNRYLLTASIRRDGSSRFGRENRWGTFPAVSAAYRVSNEKFWPKDFVMNQLKVRASWGLNGNNSISNGAALGLMESANYSLGSLVNGFAPSSIDNEKLGWEKTHSWNIGIDLGFFNNRIVLAADYYDKTTKDLLYKVSVPAIMGFTKAWGNIGSIGNRGFELELTTQNLTGKLNWSTSLNVSYNKNEVKSLGEDNTTVFIGYSDSNTQVFMVGQPLRAYYMYDAVGVYQTKEDLKKYPTMTNSQVGDVRYRDANDDGVINDQDRTLVGKPSPDYTFGFTNSFRYKDFDLSILLTAQTGGKLYSVLGRAMDRPGMGASINVLAKWKNMWRSEEEPGDGKTPGIDNKNTSSLYDSRWLYSTDFIKIKNITLGYRIPVKRFKYLSSARLYMSAENVWMWDKYDGGFSPESNNGGKTADYDYGAYPQPRTITLGVNVTF</sequence>
<dbReference type="Gene3D" id="2.40.170.20">
    <property type="entry name" value="TonB-dependent receptor, beta-barrel domain"/>
    <property type="match status" value="1"/>
</dbReference>
<name>A0A413EVG2_BACOV</name>
<keyword evidence="9" id="KW-0675">Receptor</keyword>
<evidence type="ECO:0000256" key="5">
    <source>
        <dbReference type="ARBA" id="ARBA00023136"/>
    </source>
</evidence>
<dbReference type="GO" id="GO:0009279">
    <property type="term" value="C:cell outer membrane"/>
    <property type="evidence" value="ECO:0007669"/>
    <property type="project" value="UniProtKB-SubCell"/>
</dbReference>
<dbReference type="InterPro" id="IPR008969">
    <property type="entry name" value="CarboxyPept-like_regulatory"/>
</dbReference>
<dbReference type="SUPFAM" id="SSF49464">
    <property type="entry name" value="Carboxypeptidase regulatory domain-like"/>
    <property type="match status" value="1"/>
</dbReference>
<dbReference type="NCBIfam" id="TIGR04056">
    <property type="entry name" value="OMP_RagA_SusC"/>
    <property type="match status" value="1"/>
</dbReference>
<dbReference type="FunFam" id="2.170.130.10:FF:000008">
    <property type="entry name" value="SusC/RagA family TonB-linked outer membrane protein"/>
    <property type="match status" value="1"/>
</dbReference>
<dbReference type="InterPro" id="IPR037066">
    <property type="entry name" value="Plug_dom_sf"/>
</dbReference>
<evidence type="ECO:0000256" key="1">
    <source>
        <dbReference type="ARBA" id="ARBA00004571"/>
    </source>
</evidence>
<dbReference type="EMBL" id="QSBI01000005">
    <property type="protein sequence ID" value="RGX11781.1"/>
    <property type="molecule type" value="Genomic_DNA"/>
</dbReference>
<feature type="domain" description="TonB-dependent receptor plug" evidence="8">
    <location>
        <begin position="130"/>
        <end position="234"/>
    </location>
</feature>
<evidence type="ECO:0000259" key="8">
    <source>
        <dbReference type="Pfam" id="PF07715"/>
    </source>
</evidence>
<comment type="subcellular location">
    <subcellularLocation>
        <location evidence="1 7">Cell outer membrane</location>
        <topology evidence="1 7">Multi-pass membrane protein</topology>
    </subcellularLocation>
</comment>
<gene>
    <name evidence="9" type="ORF">DWV35_06435</name>
</gene>